<evidence type="ECO:0000313" key="2">
    <source>
        <dbReference type="EMBL" id="EOA19192.1"/>
    </source>
</evidence>
<feature type="compositionally biased region" description="Polar residues" evidence="1">
    <location>
        <begin position="69"/>
        <end position="80"/>
    </location>
</feature>
<evidence type="ECO:0000313" key="3">
    <source>
        <dbReference type="Proteomes" id="UP000029121"/>
    </source>
</evidence>
<organism evidence="2 3">
    <name type="scientific">Capsella rubella</name>
    <dbReference type="NCBI Taxonomy" id="81985"/>
    <lineage>
        <taxon>Eukaryota</taxon>
        <taxon>Viridiplantae</taxon>
        <taxon>Streptophyta</taxon>
        <taxon>Embryophyta</taxon>
        <taxon>Tracheophyta</taxon>
        <taxon>Spermatophyta</taxon>
        <taxon>Magnoliopsida</taxon>
        <taxon>eudicotyledons</taxon>
        <taxon>Gunneridae</taxon>
        <taxon>Pentapetalae</taxon>
        <taxon>rosids</taxon>
        <taxon>malvids</taxon>
        <taxon>Brassicales</taxon>
        <taxon>Brassicaceae</taxon>
        <taxon>Camelineae</taxon>
        <taxon>Capsella</taxon>
    </lineage>
</organism>
<sequence length="80" mass="8892">MAGHKSLIKKYSFVLVEGSSHGGFFFARVLPSLFVCLASHSCALSIPQIFLSSTENFSKRSGSVDLETSWPSKSKQQRYF</sequence>
<dbReference type="Proteomes" id="UP000029121">
    <property type="component" value="Unassembled WGS sequence"/>
</dbReference>
<proteinExistence type="predicted"/>
<name>R0FAY0_9BRAS</name>
<accession>R0FAY0</accession>
<dbReference type="EMBL" id="KB870811">
    <property type="protein sequence ID" value="EOA19192.1"/>
    <property type="molecule type" value="Genomic_DNA"/>
</dbReference>
<reference evidence="3" key="1">
    <citation type="journal article" date="2013" name="Nat. Genet.">
        <title>The Capsella rubella genome and the genomic consequences of rapid mating system evolution.</title>
        <authorList>
            <person name="Slotte T."/>
            <person name="Hazzouri K.M."/>
            <person name="Agren J.A."/>
            <person name="Koenig D."/>
            <person name="Maumus F."/>
            <person name="Guo Y.L."/>
            <person name="Steige K."/>
            <person name="Platts A.E."/>
            <person name="Escobar J.S."/>
            <person name="Newman L.K."/>
            <person name="Wang W."/>
            <person name="Mandakova T."/>
            <person name="Vello E."/>
            <person name="Smith L.M."/>
            <person name="Henz S.R."/>
            <person name="Steffen J."/>
            <person name="Takuno S."/>
            <person name="Brandvain Y."/>
            <person name="Coop G."/>
            <person name="Andolfatto P."/>
            <person name="Hu T.T."/>
            <person name="Blanchette M."/>
            <person name="Clark R.M."/>
            <person name="Quesneville H."/>
            <person name="Nordborg M."/>
            <person name="Gaut B.S."/>
            <person name="Lysak M.A."/>
            <person name="Jenkins J."/>
            <person name="Grimwood J."/>
            <person name="Chapman J."/>
            <person name="Prochnik S."/>
            <person name="Shu S."/>
            <person name="Rokhsar D."/>
            <person name="Schmutz J."/>
            <person name="Weigel D."/>
            <person name="Wright S.I."/>
        </authorList>
    </citation>
    <scope>NUCLEOTIDE SEQUENCE [LARGE SCALE GENOMIC DNA]</scope>
    <source>
        <strain evidence="3">cv. Monte Gargano</strain>
    </source>
</reference>
<gene>
    <name evidence="2" type="ORF">CARUB_v10007871mg</name>
</gene>
<protein>
    <submittedName>
        <fullName evidence="2">Uncharacterized protein</fullName>
    </submittedName>
</protein>
<feature type="region of interest" description="Disordered" evidence="1">
    <location>
        <begin position="61"/>
        <end position="80"/>
    </location>
</feature>
<keyword evidence="3" id="KW-1185">Reference proteome</keyword>
<dbReference type="AlphaFoldDB" id="R0FAY0"/>
<evidence type="ECO:0000256" key="1">
    <source>
        <dbReference type="SAM" id="MobiDB-lite"/>
    </source>
</evidence>